<dbReference type="Gene3D" id="3.40.470.10">
    <property type="entry name" value="Uracil-DNA glycosylase-like domain"/>
    <property type="match status" value="1"/>
</dbReference>
<proteinExistence type="predicted"/>
<feature type="region of interest" description="Disordered" evidence="1">
    <location>
        <begin position="15"/>
        <end position="135"/>
    </location>
</feature>
<dbReference type="KEGG" id="plei:Q9312_05885"/>
<evidence type="ECO:0000313" key="3">
    <source>
        <dbReference type="Proteomes" id="UP001239782"/>
    </source>
</evidence>
<keyword evidence="3" id="KW-1185">Reference proteome</keyword>
<dbReference type="Proteomes" id="UP001239782">
    <property type="component" value="Chromosome"/>
</dbReference>
<organism evidence="2 3">
    <name type="scientific">Pleionea litopenaei</name>
    <dbReference type="NCBI Taxonomy" id="3070815"/>
    <lineage>
        <taxon>Bacteria</taxon>
        <taxon>Pseudomonadati</taxon>
        <taxon>Pseudomonadota</taxon>
        <taxon>Gammaproteobacteria</taxon>
        <taxon>Oceanospirillales</taxon>
        <taxon>Pleioneaceae</taxon>
        <taxon>Pleionea</taxon>
    </lineage>
</organism>
<dbReference type="SUPFAM" id="SSF52141">
    <property type="entry name" value="Uracil-DNA glycosylase-like"/>
    <property type="match status" value="1"/>
</dbReference>
<gene>
    <name evidence="2" type="ORF">Q9312_05885</name>
</gene>
<dbReference type="InterPro" id="IPR036895">
    <property type="entry name" value="Uracil-DNA_glycosylase-like_sf"/>
</dbReference>
<sequence length="308" mass="34116">MSDAYLNAMGITSWVTREASSDSTSSDWSFDDGADSAKEAAQGNQQGNQHNSQQVNTHSQPVAKPKLESEAKPNETRPPSELSGSSASNEPRVETNAATTDVDANVETKVETNLSSKTSPELSPVHNQTSASVNVSTQPIGQERGFLVLPSNKRWIQEELLVVCRHQPGQPSESFWSRGQPSKTIRNLLHGLHYLLTESYSAQWLNRINYAQLATTALSENTQQTERVLTEIKPKAILVLGEHTANLIAGEARSMSEWQLKNWQTSEGIPFIVTYHPYEIYQSPILKKQVVQDLLRLSHLLHDDSVSS</sequence>
<feature type="compositionally biased region" description="Polar residues" evidence="1">
    <location>
        <begin position="111"/>
        <end position="135"/>
    </location>
</feature>
<evidence type="ECO:0000256" key="1">
    <source>
        <dbReference type="SAM" id="MobiDB-lite"/>
    </source>
</evidence>
<dbReference type="AlphaFoldDB" id="A0AA51RVN0"/>
<name>A0AA51RVN0_9GAMM</name>
<dbReference type="RefSeq" id="WP_309203656.1">
    <property type="nucleotide sequence ID" value="NZ_CP133548.1"/>
</dbReference>
<feature type="compositionally biased region" description="Low complexity" evidence="1">
    <location>
        <begin position="42"/>
        <end position="56"/>
    </location>
</feature>
<dbReference type="EMBL" id="CP133548">
    <property type="protein sequence ID" value="WMS88442.1"/>
    <property type="molecule type" value="Genomic_DNA"/>
</dbReference>
<accession>A0AA51RVN0</accession>
<evidence type="ECO:0000313" key="2">
    <source>
        <dbReference type="EMBL" id="WMS88442.1"/>
    </source>
</evidence>
<feature type="compositionally biased region" description="Basic and acidic residues" evidence="1">
    <location>
        <begin position="65"/>
        <end position="75"/>
    </location>
</feature>
<evidence type="ECO:0008006" key="4">
    <source>
        <dbReference type="Google" id="ProtNLM"/>
    </source>
</evidence>
<reference evidence="2 3" key="1">
    <citation type="submission" date="2023-08" db="EMBL/GenBank/DDBJ databases">
        <title>Pleionea litopenaei sp. nov., isolated from stomach of juvenile Litopenaeus vannamei.</title>
        <authorList>
            <person name="Rho A.M."/>
            <person name="Hwang C.Y."/>
        </authorList>
    </citation>
    <scope>NUCLEOTIDE SEQUENCE [LARGE SCALE GENOMIC DNA]</scope>
    <source>
        <strain evidence="2 3">HL-JVS1</strain>
    </source>
</reference>
<protein>
    <recommendedName>
        <fullName evidence="4">Uracil-DNA glycosylase-like domain-containing protein</fullName>
    </recommendedName>
</protein>